<organism evidence="5 6">
    <name type="scientific">Paraglomus brasilianum</name>
    <dbReference type="NCBI Taxonomy" id="144538"/>
    <lineage>
        <taxon>Eukaryota</taxon>
        <taxon>Fungi</taxon>
        <taxon>Fungi incertae sedis</taxon>
        <taxon>Mucoromycota</taxon>
        <taxon>Glomeromycotina</taxon>
        <taxon>Glomeromycetes</taxon>
        <taxon>Paraglomerales</taxon>
        <taxon>Paraglomeraceae</taxon>
        <taxon>Paraglomus</taxon>
    </lineage>
</organism>
<sequence>MLNESVSAHPQATNSHNKKKQRNYPNQTVQQSPQISDEQRHEIKEAFELFDTDQDSALDYHELKNAMRALGFDEKKADVLRLLKEYDRNNEGLMVFEDFNKVMSERIAARSPLEEIRRAFELFDDDNTGKISLRNLRRVARELGENIDDEELKAMLDEFDLDEDGESILFV</sequence>
<keyword evidence="2" id="KW-0106">Calcium</keyword>
<dbReference type="AlphaFoldDB" id="A0A9N8W4I7"/>
<feature type="domain" description="EF-hand" evidence="4">
    <location>
        <begin position="38"/>
        <end position="73"/>
    </location>
</feature>
<dbReference type="OrthoDB" id="26525at2759"/>
<evidence type="ECO:0000256" key="3">
    <source>
        <dbReference type="SAM" id="MobiDB-lite"/>
    </source>
</evidence>
<dbReference type="GO" id="GO:0005509">
    <property type="term" value="F:calcium ion binding"/>
    <property type="evidence" value="ECO:0007669"/>
    <property type="project" value="InterPro"/>
</dbReference>
<dbReference type="Pfam" id="PF13499">
    <property type="entry name" value="EF-hand_7"/>
    <property type="match status" value="2"/>
</dbReference>
<dbReference type="SUPFAM" id="SSF47473">
    <property type="entry name" value="EF-hand"/>
    <property type="match status" value="1"/>
</dbReference>
<evidence type="ECO:0000313" key="6">
    <source>
        <dbReference type="Proteomes" id="UP000789739"/>
    </source>
</evidence>
<feature type="domain" description="EF-hand" evidence="4">
    <location>
        <begin position="111"/>
        <end position="146"/>
    </location>
</feature>
<evidence type="ECO:0000256" key="1">
    <source>
        <dbReference type="ARBA" id="ARBA00022737"/>
    </source>
</evidence>
<feature type="region of interest" description="Disordered" evidence="3">
    <location>
        <begin position="1"/>
        <end position="40"/>
    </location>
</feature>
<dbReference type="InterPro" id="IPR002048">
    <property type="entry name" value="EF_hand_dom"/>
</dbReference>
<feature type="compositionally biased region" description="Polar residues" evidence="3">
    <location>
        <begin position="23"/>
        <end position="36"/>
    </location>
</feature>
<dbReference type="CDD" id="cd00051">
    <property type="entry name" value="EFh"/>
    <property type="match status" value="2"/>
</dbReference>
<dbReference type="FunFam" id="1.10.238.10:FF:000001">
    <property type="entry name" value="Calmodulin 1"/>
    <property type="match status" value="1"/>
</dbReference>
<keyword evidence="6" id="KW-1185">Reference proteome</keyword>
<proteinExistence type="predicted"/>
<dbReference type="PROSITE" id="PS50222">
    <property type="entry name" value="EF_HAND_2"/>
    <property type="match status" value="2"/>
</dbReference>
<dbReference type="PANTHER" id="PTHR23050">
    <property type="entry name" value="CALCIUM BINDING PROTEIN"/>
    <property type="match status" value="1"/>
</dbReference>
<dbReference type="InterPro" id="IPR050145">
    <property type="entry name" value="Centrin_CML-like"/>
</dbReference>
<dbReference type="InterPro" id="IPR011992">
    <property type="entry name" value="EF-hand-dom_pair"/>
</dbReference>
<dbReference type="Gene3D" id="1.10.238.10">
    <property type="entry name" value="EF-hand"/>
    <property type="match status" value="2"/>
</dbReference>
<name>A0A9N8W4I7_9GLOM</name>
<dbReference type="Proteomes" id="UP000789739">
    <property type="component" value="Unassembled WGS sequence"/>
</dbReference>
<reference evidence="5" key="1">
    <citation type="submission" date="2021-06" db="EMBL/GenBank/DDBJ databases">
        <authorList>
            <person name="Kallberg Y."/>
            <person name="Tangrot J."/>
            <person name="Rosling A."/>
        </authorList>
    </citation>
    <scope>NUCLEOTIDE SEQUENCE</scope>
    <source>
        <strain evidence="5">BR232B</strain>
    </source>
</reference>
<evidence type="ECO:0000256" key="2">
    <source>
        <dbReference type="ARBA" id="ARBA00022837"/>
    </source>
</evidence>
<evidence type="ECO:0000259" key="4">
    <source>
        <dbReference type="PROSITE" id="PS50222"/>
    </source>
</evidence>
<accession>A0A9N8W4I7</accession>
<evidence type="ECO:0000313" key="5">
    <source>
        <dbReference type="EMBL" id="CAG8476957.1"/>
    </source>
</evidence>
<keyword evidence="1" id="KW-0677">Repeat</keyword>
<protein>
    <submittedName>
        <fullName evidence="5">4748_t:CDS:1</fullName>
    </submittedName>
</protein>
<dbReference type="EMBL" id="CAJVPI010000087">
    <property type="protein sequence ID" value="CAG8476957.1"/>
    <property type="molecule type" value="Genomic_DNA"/>
</dbReference>
<dbReference type="SMART" id="SM00054">
    <property type="entry name" value="EFh"/>
    <property type="match status" value="3"/>
</dbReference>
<gene>
    <name evidence="5" type="ORF">PBRASI_LOCUS1369</name>
</gene>
<feature type="compositionally biased region" description="Polar residues" evidence="3">
    <location>
        <begin position="1"/>
        <end position="15"/>
    </location>
</feature>
<comment type="caution">
    <text evidence="5">The sequence shown here is derived from an EMBL/GenBank/DDBJ whole genome shotgun (WGS) entry which is preliminary data.</text>
</comment>